<evidence type="ECO:0000256" key="1">
    <source>
        <dbReference type="ARBA" id="ARBA00007734"/>
    </source>
</evidence>
<dbReference type="PROSITE" id="PS51257">
    <property type="entry name" value="PROKAR_LIPOPROTEIN"/>
    <property type="match status" value="1"/>
</dbReference>
<dbReference type="eggNOG" id="COG1388">
    <property type="taxonomic scope" value="Bacteria"/>
</dbReference>
<dbReference type="InterPro" id="IPR036779">
    <property type="entry name" value="LysM_dom_sf"/>
</dbReference>
<feature type="chain" id="PRO_5004787292" evidence="2">
    <location>
        <begin position="30"/>
        <end position="473"/>
    </location>
</feature>
<dbReference type="SUPFAM" id="SSF54106">
    <property type="entry name" value="LysM domain"/>
    <property type="match status" value="1"/>
</dbReference>
<dbReference type="PROSITE" id="PS51782">
    <property type="entry name" value="LYSM"/>
    <property type="match status" value="1"/>
</dbReference>
<dbReference type="RefSeq" id="WP_005223846.1">
    <property type="nucleotide sequence ID" value="NZ_CP007031.1"/>
</dbReference>
<dbReference type="AlphaFoldDB" id="W0E2S3"/>
<dbReference type="Gene3D" id="3.10.350.10">
    <property type="entry name" value="LysM domain"/>
    <property type="match status" value="1"/>
</dbReference>
<name>W0E2S3_MARPU</name>
<dbReference type="InterPro" id="IPR008258">
    <property type="entry name" value="Transglycosylase_SLT_dom_1"/>
</dbReference>
<protein>
    <submittedName>
        <fullName evidence="4">Lytic transglycosylase</fullName>
    </submittedName>
</protein>
<dbReference type="EMBL" id="CP007031">
    <property type="protein sequence ID" value="AHF03803.1"/>
    <property type="molecule type" value="Genomic_DNA"/>
</dbReference>
<dbReference type="InterPro" id="IPR018392">
    <property type="entry name" value="LysM"/>
</dbReference>
<dbReference type="KEGG" id="mpur:MARPU_07935"/>
<accession>W0E2S3</accession>
<dbReference type="PANTHER" id="PTHR37423:SF2">
    <property type="entry name" value="MEMBRANE-BOUND LYTIC MUREIN TRANSGLYCOSYLASE C"/>
    <property type="match status" value="1"/>
</dbReference>
<gene>
    <name evidence="4" type="ORF">MARPU_07935</name>
</gene>
<dbReference type="CDD" id="cd00118">
    <property type="entry name" value="LysM"/>
    <property type="match status" value="1"/>
</dbReference>
<feature type="domain" description="LysM" evidence="3">
    <location>
        <begin position="425"/>
        <end position="470"/>
    </location>
</feature>
<sequence>MRPDAARRCRPRWTLGALILALLALSGCATTGQHGHYGSETFPVPEEIADNVDFWRHVYGIWRRDQVVFHDDRHLGVIYEVATLPGASAESYTQAQRDWIAARKRHHAGRVRALEAALREQRSLARTERQLLAQFEEAGGREAVFGADERVRSQRGLRERFKRGVEISGRYDQIFREIMQAHGVPEDLAYLPHVESSFQTHARSSVGAGGVWQFMPATGRLFMTVDRHVDERFDPILAADGAARYLAQAQRKLKSWPLAITSYNHGQGGMAKARARYGDDIGRIVEDYDGRYFGFASRNFYAEFVAAREVAMHARRYFPEGLAYEQPWRHDRLVLRHSLPLTRLASHYTVSPSQLASLNLHWRKRLVSGRRPIPAGTTVWLPEGSLKRIASHPPAIPVVVSRTPSAPPRVARAQPQRAASKPQTRYHVVQPNETLYRVALENGLTVAQLRALNKLAPDDNEIHPGQRLRIGGI</sequence>
<dbReference type="OrthoDB" id="9815002at2"/>
<keyword evidence="2" id="KW-0732">Signal</keyword>
<proteinExistence type="inferred from homology"/>
<dbReference type="STRING" id="765910.MARPU_07935"/>
<dbReference type="Gene3D" id="1.10.530.10">
    <property type="match status" value="1"/>
</dbReference>
<evidence type="ECO:0000313" key="5">
    <source>
        <dbReference type="Proteomes" id="UP000005275"/>
    </source>
</evidence>
<dbReference type="InterPro" id="IPR023346">
    <property type="entry name" value="Lysozyme-like_dom_sf"/>
</dbReference>
<organism evidence="4 5">
    <name type="scientific">Marichromatium purpuratum 984</name>
    <dbReference type="NCBI Taxonomy" id="765910"/>
    <lineage>
        <taxon>Bacteria</taxon>
        <taxon>Pseudomonadati</taxon>
        <taxon>Pseudomonadota</taxon>
        <taxon>Gammaproteobacteria</taxon>
        <taxon>Chromatiales</taxon>
        <taxon>Chromatiaceae</taxon>
        <taxon>Marichromatium</taxon>
    </lineage>
</organism>
<keyword evidence="5" id="KW-1185">Reference proteome</keyword>
<dbReference type="PANTHER" id="PTHR37423">
    <property type="entry name" value="SOLUBLE LYTIC MUREIN TRANSGLYCOSYLASE-RELATED"/>
    <property type="match status" value="1"/>
</dbReference>
<dbReference type="Pfam" id="PF01464">
    <property type="entry name" value="SLT"/>
    <property type="match status" value="1"/>
</dbReference>
<evidence type="ECO:0000259" key="3">
    <source>
        <dbReference type="PROSITE" id="PS51782"/>
    </source>
</evidence>
<dbReference type="Proteomes" id="UP000005275">
    <property type="component" value="Chromosome"/>
</dbReference>
<dbReference type="SUPFAM" id="SSF53955">
    <property type="entry name" value="Lysozyme-like"/>
    <property type="match status" value="1"/>
</dbReference>
<dbReference type="HOGENOM" id="CLU_027327_0_0_6"/>
<reference evidence="4 5" key="1">
    <citation type="submission" date="2013-12" db="EMBL/GenBank/DDBJ databases">
        <authorList>
            <consortium name="DOE Joint Genome Institute"/>
            <person name="Bryant D.A."/>
            <person name="Huntemann M."/>
            <person name="Han J."/>
            <person name="Chen A."/>
            <person name="Kyrpides N."/>
            <person name="Mavromatis K."/>
            <person name="Markowitz V."/>
            <person name="Palaniappan K."/>
            <person name="Ivanova N."/>
            <person name="Schaumberg A."/>
            <person name="Pati A."/>
            <person name="Liolios K."/>
            <person name="Nordberg H.P."/>
            <person name="Cantor M.N."/>
            <person name="Hua S.X."/>
            <person name="Woyke T."/>
        </authorList>
    </citation>
    <scope>NUCLEOTIDE SEQUENCE [LARGE SCALE GENOMIC DNA]</scope>
    <source>
        <strain evidence="4 5">984</strain>
    </source>
</reference>
<comment type="similarity">
    <text evidence="1">Belongs to the transglycosylase Slt family.</text>
</comment>
<evidence type="ECO:0000256" key="2">
    <source>
        <dbReference type="SAM" id="SignalP"/>
    </source>
</evidence>
<dbReference type="CDD" id="cd16894">
    <property type="entry name" value="MltD-like"/>
    <property type="match status" value="1"/>
</dbReference>
<evidence type="ECO:0000313" key="4">
    <source>
        <dbReference type="EMBL" id="AHF03803.1"/>
    </source>
</evidence>
<dbReference type="eggNOG" id="COG0741">
    <property type="taxonomic scope" value="Bacteria"/>
</dbReference>
<dbReference type="Pfam" id="PF01476">
    <property type="entry name" value="LysM"/>
    <property type="match status" value="1"/>
</dbReference>
<feature type="signal peptide" evidence="2">
    <location>
        <begin position="1"/>
        <end position="29"/>
    </location>
</feature>
<dbReference type="SMART" id="SM00257">
    <property type="entry name" value="LysM"/>
    <property type="match status" value="1"/>
</dbReference>